<keyword evidence="1" id="KW-0812">Transmembrane</keyword>
<dbReference type="EMBL" id="CAJOBQ010000568">
    <property type="protein sequence ID" value="CAF4382247.1"/>
    <property type="molecule type" value="Genomic_DNA"/>
</dbReference>
<proteinExistence type="predicted"/>
<feature type="transmembrane region" description="Helical" evidence="1">
    <location>
        <begin position="142"/>
        <end position="162"/>
    </location>
</feature>
<evidence type="ECO:0000313" key="3">
    <source>
        <dbReference type="EMBL" id="CAF4382247.1"/>
    </source>
</evidence>
<sequence>MCWCHLACCYKALPLYTAAILFVEFILVIVRIAIFFSPSSQLVTNSQAVAGFILDWISSLAATLLGILVALTILIILLAILAAILAALCSSSRNRVHSYNEDSTSNTLKDLWKNKPLQRLIQLNCNCPCYIARPKARFIARLVFLLVCFIFRIIAIALYASAGSNTNGGSLAIVCAISLACLGTIFLIDLYHYGVWWHYRPQCDTRCSLLSKKHKRYIPYHLIGVNRTMRLGDKPCPDGFQCRNRLLEHILIFHSDDFKPQERYSQVQQKNPDDTLYIGFHRTKPEAAVSIAHSDFSISTNPRTTMLGQGVYFARSMAETEGKANSAGAYICAEIQMGRVKNVSPGSDINALRGTRDWWATYDTVYYNHSNDSRDEFCVKSPDQILRWVMVVDPECDEKVRNYGLDTEFDDTKCGCI</sequence>
<organism evidence="3 4">
    <name type="scientific">Rotaria socialis</name>
    <dbReference type="NCBI Taxonomy" id="392032"/>
    <lineage>
        <taxon>Eukaryota</taxon>
        <taxon>Metazoa</taxon>
        <taxon>Spiralia</taxon>
        <taxon>Gnathifera</taxon>
        <taxon>Rotifera</taxon>
        <taxon>Eurotatoria</taxon>
        <taxon>Bdelloidea</taxon>
        <taxon>Philodinida</taxon>
        <taxon>Philodinidae</taxon>
        <taxon>Rotaria</taxon>
    </lineage>
</organism>
<evidence type="ECO:0000256" key="1">
    <source>
        <dbReference type="SAM" id="Phobius"/>
    </source>
</evidence>
<dbReference type="Proteomes" id="UP000663862">
    <property type="component" value="Unassembled WGS sequence"/>
</dbReference>
<keyword evidence="1" id="KW-1133">Transmembrane helix</keyword>
<comment type="caution">
    <text evidence="3">The sequence shown here is derived from an EMBL/GenBank/DDBJ whole genome shotgun (WGS) entry which is preliminary data.</text>
</comment>
<dbReference type="EMBL" id="CAJNYU010003572">
    <property type="protein sequence ID" value="CAF3682850.1"/>
    <property type="molecule type" value="Genomic_DNA"/>
</dbReference>
<feature type="transmembrane region" description="Helical" evidence="1">
    <location>
        <begin position="56"/>
        <end position="89"/>
    </location>
</feature>
<evidence type="ECO:0008006" key="5">
    <source>
        <dbReference type="Google" id="ProtNLM"/>
    </source>
</evidence>
<keyword evidence="1" id="KW-0472">Membrane</keyword>
<feature type="transmembrane region" description="Helical" evidence="1">
    <location>
        <begin position="168"/>
        <end position="191"/>
    </location>
</feature>
<dbReference type="AlphaFoldDB" id="A0A820N5K9"/>
<dbReference type="Proteomes" id="UP000663869">
    <property type="component" value="Unassembled WGS sequence"/>
</dbReference>
<dbReference type="SUPFAM" id="SSF56399">
    <property type="entry name" value="ADP-ribosylation"/>
    <property type="match status" value="1"/>
</dbReference>
<evidence type="ECO:0000313" key="2">
    <source>
        <dbReference type="EMBL" id="CAF3682850.1"/>
    </source>
</evidence>
<feature type="transmembrane region" description="Helical" evidence="1">
    <location>
        <begin position="12"/>
        <end position="36"/>
    </location>
</feature>
<dbReference type="Gene3D" id="3.90.228.10">
    <property type="match status" value="1"/>
</dbReference>
<reference evidence="3" key="1">
    <citation type="submission" date="2021-02" db="EMBL/GenBank/DDBJ databases">
        <authorList>
            <person name="Nowell W R."/>
        </authorList>
    </citation>
    <scope>NUCLEOTIDE SEQUENCE</scope>
</reference>
<accession>A0A820N5K9</accession>
<name>A0A820N5K9_9BILA</name>
<gene>
    <name evidence="2" type="ORF">FME351_LOCUS26493</name>
    <name evidence="3" type="ORF">TSG867_LOCUS11670</name>
</gene>
<protein>
    <recommendedName>
        <fullName evidence="5">PARP catalytic domain-containing protein</fullName>
    </recommendedName>
</protein>
<evidence type="ECO:0000313" key="4">
    <source>
        <dbReference type="Proteomes" id="UP000663862"/>
    </source>
</evidence>